<dbReference type="RefSeq" id="XP_009168895.1">
    <property type="nucleotide sequence ID" value="XM_009170631.1"/>
</dbReference>
<protein>
    <submittedName>
        <fullName evidence="2">Uncharacterized protein</fullName>
    </submittedName>
</protein>
<organism evidence="2 3">
    <name type="scientific">Opisthorchis viverrini</name>
    <name type="common">Southeast Asian liver fluke</name>
    <dbReference type="NCBI Taxonomy" id="6198"/>
    <lineage>
        <taxon>Eukaryota</taxon>
        <taxon>Metazoa</taxon>
        <taxon>Spiralia</taxon>
        <taxon>Lophotrochozoa</taxon>
        <taxon>Platyhelminthes</taxon>
        <taxon>Trematoda</taxon>
        <taxon>Digenea</taxon>
        <taxon>Opisthorchiida</taxon>
        <taxon>Opisthorchiata</taxon>
        <taxon>Opisthorchiidae</taxon>
        <taxon>Opisthorchis</taxon>
    </lineage>
</organism>
<name>A0A075AF36_OPIVI</name>
<dbReference type="Proteomes" id="UP000054324">
    <property type="component" value="Unassembled WGS sequence"/>
</dbReference>
<dbReference type="KEGG" id="ovi:T265_05579"/>
<evidence type="ECO:0000256" key="1">
    <source>
        <dbReference type="SAM" id="MobiDB-lite"/>
    </source>
</evidence>
<dbReference type="AlphaFoldDB" id="A0A075AF36"/>
<sequence>MRNSKVFGHCYLRRMLNIIATPSMTSEKGQGSIAQDRRKTTVPVSHHEDAKAASKDNRRQLTMAEADAKKKLVSATRTGMR</sequence>
<feature type="region of interest" description="Disordered" evidence="1">
    <location>
        <begin position="25"/>
        <end position="59"/>
    </location>
</feature>
<proteinExistence type="predicted"/>
<evidence type="ECO:0000313" key="2">
    <source>
        <dbReference type="EMBL" id="KER27329.1"/>
    </source>
</evidence>
<keyword evidence="3" id="KW-1185">Reference proteome</keyword>
<gene>
    <name evidence="2" type="ORF">T265_05579</name>
</gene>
<feature type="compositionally biased region" description="Basic and acidic residues" evidence="1">
    <location>
        <begin position="35"/>
        <end position="59"/>
    </location>
</feature>
<dbReference type="EMBL" id="KL596725">
    <property type="protein sequence ID" value="KER27329.1"/>
    <property type="molecule type" value="Genomic_DNA"/>
</dbReference>
<dbReference type="GeneID" id="20319761"/>
<evidence type="ECO:0000313" key="3">
    <source>
        <dbReference type="Proteomes" id="UP000054324"/>
    </source>
</evidence>
<accession>A0A075AF36</accession>
<dbReference type="CTD" id="20319761"/>
<reference evidence="2 3" key="1">
    <citation type="submission" date="2013-11" db="EMBL/GenBank/DDBJ databases">
        <title>Opisthorchis viverrini - life in the bile duct.</title>
        <authorList>
            <person name="Young N.D."/>
            <person name="Nagarajan N."/>
            <person name="Lin S.J."/>
            <person name="Korhonen P.K."/>
            <person name="Jex A.R."/>
            <person name="Hall R.S."/>
            <person name="Safavi-Hemami H."/>
            <person name="Kaewkong W."/>
            <person name="Bertrand D."/>
            <person name="Gao S."/>
            <person name="Seet Q."/>
            <person name="Wongkham S."/>
            <person name="Teh B.T."/>
            <person name="Wongkham C."/>
            <person name="Intapan P.M."/>
            <person name="Maleewong W."/>
            <person name="Yang X."/>
            <person name="Hu M."/>
            <person name="Wang Z."/>
            <person name="Hofmann A."/>
            <person name="Sternberg P.W."/>
            <person name="Tan P."/>
            <person name="Wang J."/>
            <person name="Gasser R.B."/>
        </authorList>
    </citation>
    <scope>NUCLEOTIDE SEQUENCE [LARGE SCALE GENOMIC DNA]</scope>
</reference>